<keyword evidence="11" id="KW-1185">Reference proteome</keyword>
<dbReference type="PROSITE" id="PS50893">
    <property type="entry name" value="ABC_TRANSPORTER_2"/>
    <property type="match status" value="1"/>
</dbReference>
<dbReference type="PANTHER" id="PTHR48041:SF2">
    <property type="entry name" value="ATP-DEPENDENT PERMEASE-RELATED"/>
    <property type="match status" value="1"/>
</dbReference>
<evidence type="ECO:0000256" key="8">
    <source>
        <dbReference type="SAM" id="Phobius"/>
    </source>
</evidence>
<dbReference type="InterPro" id="IPR027417">
    <property type="entry name" value="P-loop_NTPase"/>
</dbReference>
<feature type="transmembrane region" description="Helical" evidence="8">
    <location>
        <begin position="710"/>
        <end position="733"/>
    </location>
</feature>
<evidence type="ECO:0000256" key="1">
    <source>
        <dbReference type="ARBA" id="ARBA00004141"/>
    </source>
</evidence>
<dbReference type="InterPro" id="IPR003593">
    <property type="entry name" value="AAA+_ATPase"/>
</dbReference>
<dbReference type="InterPro" id="IPR017871">
    <property type="entry name" value="ABC_transporter-like_CS"/>
</dbReference>
<keyword evidence="7 8" id="KW-0472">Membrane</keyword>
<organism evidence="11">
    <name type="scientific">Naegleria gruberi</name>
    <name type="common">Amoeba</name>
    <dbReference type="NCBI Taxonomy" id="5762"/>
    <lineage>
        <taxon>Eukaryota</taxon>
        <taxon>Discoba</taxon>
        <taxon>Heterolobosea</taxon>
        <taxon>Tetramitia</taxon>
        <taxon>Eutetramitia</taxon>
        <taxon>Vahlkampfiidae</taxon>
        <taxon>Naegleria</taxon>
    </lineage>
</organism>
<proteinExistence type="predicted"/>
<evidence type="ECO:0000256" key="4">
    <source>
        <dbReference type="ARBA" id="ARBA00022741"/>
    </source>
</evidence>
<dbReference type="PROSITE" id="PS00211">
    <property type="entry name" value="ABC_TRANSPORTER_1"/>
    <property type="match status" value="1"/>
</dbReference>
<keyword evidence="6 8" id="KW-1133">Transmembrane helix</keyword>
<feature type="domain" description="ABC transporter" evidence="9">
    <location>
        <begin position="362"/>
        <end position="617"/>
    </location>
</feature>
<feature type="transmembrane region" description="Helical" evidence="8">
    <location>
        <begin position="745"/>
        <end position="767"/>
    </location>
</feature>
<reference evidence="10 11" key="1">
    <citation type="journal article" date="2010" name="Cell">
        <title>The genome of Naegleria gruberi illuminates early eukaryotic versatility.</title>
        <authorList>
            <person name="Fritz-Laylin L.K."/>
            <person name="Prochnik S.E."/>
            <person name="Ginger M.L."/>
            <person name="Dacks J.B."/>
            <person name="Carpenter M.L."/>
            <person name="Field M.C."/>
            <person name="Kuo A."/>
            <person name="Paredez A."/>
            <person name="Chapman J."/>
            <person name="Pham J."/>
            <person name="Shu S."/>
            <person name="Neupane R."/>
            <person name="Cipriano M."/>
            <person name="Mancuso J."/>
            <person name="Tu H."/>
            <person name="Salamov A."/>
            <person name="Lindquist E."/>
            <person name="Shapiro H."/>
            <person name="Lucas S."/>
            <person name="Grigoriev I.V."/>
            <person name="Cande W.Z."/>
            <person name="Fulton C."/>
            <person name="Rokhsar D.S."/>
            <person name="Dawson S.C."/>
        </authorList>
    </citation>
    <scope>NUCLEOTIDE SEQUENCE [LARGE SCALE GENOMIC DNA]</scope>
    <source>
        <strain evidence="10 11">NEG-M</strain>
    </source>
</reference>
<dbReference type="Pfam" id="PF00005">
    <property type="entry name" value="ABC_tran"/>
    <property type="match status" value="1"/>
</dbReference>
<name>D2VTC8_NAEGR</name>
<dbReference type="GO" id="GO:0016887">
    <property type="term" value="F:ATP hydrolysis activity"/>
    <property type="evidence" value="ECO:0007669"/>
    <property type="project" value="InterPro"/>
</dbReference>
<sequence length="818" mass="92067">MSSGSLIVGQQQYDWTICDSDARCMNAGYCSTDNTTCVCLPGFKNDLSMGIRNCSLIDCVNGKSLTDKVYDDSNTRRNLFSTSSDDDKSPVCSCQPGWEGLDCRMCSNDYVCQQRLNNSAAFCDKSYIPQKEKVYSCEVTSERMIPLMGNYFTIDCNGMENKTAGGNCYFRSFDKSDTSLAETFYCTFHDCVLSIPEKGEVLYKCGYTTGCACSMISPKCYNQFVLYILEHMTGYANVQCNNETKSCSIQHENFPGVIQSTCDHAAECVDVYVPAPQPPKQNDLPKIVAGAVGSVIFVAIMIVLIFSIIYSKLQTRKVKHEYEDMMKTGNNEFGAKLEIRNLTYIIRTTAKKINSLQEVSGVNEEDIAKEEKEEERERALHLKSKNRITLLHGLSHTFKPGTVTAIMGPSGAGKTSLLDIIAGRSKSGDVFGELLVNNKPIDYNQYKRVAGYVSQSDDHLMGTLTVFESIMFSAELRLPDTVPYTEKKRRVESVMEELGISHIRDRKIGDAMTRGISGGEKRRVSIACELVIAPQILFLDEPTSGLDSYHAVSTIKTICDLATKHNRTIVFSIHQPRSNIFQQFDNLLLMKDGKIFYSGSAEGSLDYLSKLGHDCPSQYNPADFLLDVMSEMSENETQGTSINQNNQSLSYQQPIFKQSGYGSENQESQNLLVKTEDNIYTKKVQEYATSFYTQLYILSKRSFRNFYRNFYLMPAHYLSAIIMGLLLGAIYFQQSNNIQACQNRMGSIFFMCALLNFAAMSSLELFITERTIYVRERANGYYLSISYFFSKTFFDLIPLRVIPPIIMGSIAYVSIFQY</sequence>
<dbReference type="OMA" id="NEFNGLW"/>
<evidence type="ECO:0000259" key="9">
    <source>
        <dbReference type="PROSITE" id="PS50893"/>
    </source>
</evidence>
<dbReference type="SUPFAM" id="SSF52540">
    <property type="entry name" value="P-loop containing nucleoside triphosphate hydrolases"/>
    <property type="match status" value="1"/>
</dbReference>
<dbReference type="VEuPathDB" id="AmoebaDB:NAEGRDRAFT_72254"/>
<dbReference type="RefSeq" id="XP_002672652.1">
    <property type="nucleotide sequence ID" value="XM_002672606.1"/>
</dbReference>
<dbReference type="InterPro" id="IPR043926">
    <property type="entry name" value="ABCG_dom"/>
</dbReference>
<dbReference type="InterPro" id="IPR013525">
    <property type="entry name" value="ABC2_TM"/>
</dbReference>
<evidence type="ECO:0000313" key="10">
    <source>
        <dbReference type="EMBL" id="EFC39908.1"/>
    </source>
</evidence>
<feature type="transmembrane region" description="Helical" evidence="8">
    <location>
        <begin position="287"/>
        <end position="310"/>
    </location>
</feature>
<keyword evidence="2" id="KW-0813">Transport</keyword>
<evidence type="ECO:0000256" key="6">
    <source>
        <dbReference type="ARBA" id="ARBA00022989"/>
    </source>
</evidence>
<dbReference type="AlphaFoldDB" id="D2VTC8"/>
<evidence type="ECO:0000256" key="2">
    <source>
        <dbReference type="ARBA" id="ARBA00022448"/>
    </source>
</evidence>
<dbReference type="InterPro" id="IPR050352">
    <property type="entry name" value="ABCG_transporters"/>
</dbReference>
<dbReference type="eggNOG" id="KOG0061">
    <property type="taxonomic scope" value="Eukaryota"/>
</dbReference>
<dbReference type="GO" id="GO:0140359">
    <property type="term" value="F:ABC-type transporter activity"/>
    <property type="evidence" value="ECO:0007669"/>
    <property type="project" value="InterPro"/>
</dbReference>
<keyword evidence="3 8" id="KW-0812">Transmembrane</keyword>
<keyword evidence="4" id="KW-0547">Nucleotide-binding</keyword>
<dbReference type="KEGG" id="ngr:NAEGRDRAFT_72254"/>
<dbReference type="PANTHER" id="PTHR48041">
    <property type="entry name" value="ABC TRANSPORTER G FAMILY MEMBER 28"/>
    <property type="match status" value="1"/>
</dbReference>
<evidence type="ECO:0000313" key="11">
    <source>
        <dbReference type="Proteomes" id="UP000006671"/>
    </source>
</evidence>
<evidence type="ECO:0000256" key="7">
    <source>
        <dbReference type="ARBA" id="ARBA00023136"/>
    </source>
</evidence>
<dbReference type="Proteomes" id="UP000006671">
    <property type="component" value="Unassembled WGS sequence"/>
</dbReference>
<protein>
    <submittedName>
        <fullName evidence="10">Predicted protein</fullName>
    </submittedName>
</protein>
<dbReference type="OrthoDB" id="66620at2759"/>
<evidence type="ECO:0000256" key="3">
    <source>
        <dbReference type="ARBA" id="ARBA00022692"/>
    </source>
</evidence>
<dbReference type="GO" id="GO:0005524">
    <property type="term" value="F:ATP binding"/>
    <property type="evidence" value="ECO:0007669"/>
    <property type="project" value="UniProtKB-KW"/>
</dbReference>
<dbReference type="InParanoid" id="D2VTC8"/>
<evidence type="ECO:0000256" key="5">
    <source>
        <dbReference type="ARBA" id="ARBA00022840"/>
    </source>
</evidence>
<dbReference type="InterPro" id="IPR003439">
    <property type="entry name" value="ABC_transporter-like_ATP-bd"/>
</dbReference>
<dbReference type="Gene3D" id="3.40.50.300">
    <property type="entry name" value="P-loop containing nucleotide triphosphate hydrolases"/>
    <property type="match status" value="1"/>
</dbReference>
<dbReference type="EMBL" id="GG738896">
    <property type="protein sequence ID" value="EFC39908.1"/>
    <property type="molecule type" value="Genomic_DNA"/>
</dbReference>
<dbReference type="Pfam" id="PF19055">
    <property type="entry name" value="ABC2_membrane_7"/>
    <property type="match status" value="1"/>
</dbReference>
<keyword evidence="5" id="KW-0067">ATP-binding</keyword>
<dbReference type="Pfam" id="PF01061">
    <property type="entry name" value="ABC2_membrane"/>
    <property type="match status" value="1"/>
</dbReference>
<accession>D2VTC8</accession>
<dbReference type="GeneID" id="8854323"/>
<gene>
    <name evidence="10" type="ORF">NAEGRDRAFT_72254</name>
</gene>
<dbReference type="SMART" id="SM00382">
    <property type="entry name" value="AAA"/>
    <property type="match status" value="1"/>
</dbReference>
<dbReference type="GO" id="GO:0016020">
    <property type="term" value="C:membrane"/>
    <property type="evidence" value="ECO:0007669"/>
    <property type="project" value="UniProtKB-SubCell"/>
</dbReference>
<comment type="subcellular location">
    <subcellularLocation>
        <location evidence="1">Membrane</location>
        <topology evidence="1">Multi-pass membrane protein</topology>
    </subcellularLocation>
</comment>